<protein>
    <submittedName>
        <fullName evidence="5">Protein AATF</fullName>
    </submittedName>
</protein>
<evidence type="ECO:0000259" key="3">
    <source>
        <dbReference type="Pfam" id="PF08164"/>
    </source>
</evidence>
<feature type="compositionally biased region" description="Basic and acidic residues" evidence="2">
    <location>
        <begin position="80"/>
        <end position="99"/>
    </location>
</feature>
<evidence type="ECO:0000313" key="5">
    <source>
        <dbReference type="EMBL" id="CAG6750480.1"/>
    </source>
</evidence>
<evidence type="ECO:0000259" key="4">
    <source>
        <dbReference type="Pfam" id="PF13339"/>
    </source>
</evidence>
<organism evidence="5">
    <name type="scientific">Cacopsylla melanoneura</name>
    <dbReference type="NCBI Taxonomy" id="428564"/>
    <lineage>
        <taxon>Eukaryota</taxon>
        <taxon>Metazoa</taxon>
        <taxon>Ecdysozoa</taxon>
        <taxon>Arthropoda</taxon>
        <taxon>Hexapoda</taxon>
        <taxon>Insecta</taxon>
        <taxon>Pterygota</taxon>
        <taxon>Neoptera</taxon>
        <taxon>Paraneoptera</taxon>
        <taxon>Hemiptera</taxon>
        <taxon>Sternorrhyncha</taxon>
        <taxon>Psylloidea</taxon>
        <taxon>Psyllidae</taxon>
        <taxon>Psyllinae</taxon>
        <taxon>Cacopsylla</taxon>
    </lineage>
</organism>
<dbReference type="PANTHER" id="PTHR15565">
    <property type="entry name" value="AATF PROTEIN APOPTOSIS ANTAGONIZING TRANSCRIPTION FACTOR"/>
    <property type="match status" value="1"/>
</dbReference>
<dbReference type="InterPro" id="IPR025160">
    <property type="entry name" value="AATF"/>
</dbReference>
<proteinExistence type="inferred from homology"/>
<dbReference type="InterPro" id="IPR039223">
    <property type="entry name" value="AATF/Bfr2"/>
</dbReference>
<comment type="similarity">
    <text evidence="1">Belongs to the AATF family.</text>
</comment>
<evidence type="ECO:0000256" key="1">
    <source>
        <dbReference type="ARBA" id="ARBA00008966"/>
    </source>
</evidence>
<dbReference type="PANTHER" id="PTHR15565:SF0">
    <property type="entry name" value="PROTEIN AATF"/>
    <property type="match status" value="1"/>
</dbReference>
<dbReference type="EMBL" id="HBUF01526842">
    <property type="protein sequence ID" value="CAG6750480.1"/>
    <property type="molecule type" value="Transcribed_RNA"/>
</dbReference>
<dbReference type="Pfam" id="PF13339">
    <property type="entry name" value="AATF-Che1"/>
    <property type="match status" value="1"/>
</dbReference>
<dbReference type="GO" id="GO:0006357">
    <property type="term" value="P:regulation of transcription by RNA polymerase II"/>
    <property type="evidence" value="ECO:0007669"/>
    <property type="project" value="TreeGrafter"/>
</dbReference>
<feature type="domain" description="AATF leucine zipper-containing" evidence="4">
    <location>
        <begin position="199"/>
        <end position="331"/>
    </location>
</feature>
<dbReference type="Pfam" id="PF08164">
    <property type="entry name" value="TRAUB"/>
    <property type="match status" value="1"/>
</dbReference>
<dbReference type="GO" id="GO:0005730">
    <property type="term" value="C:nucleolus"/>
    <property type="evidence" value="ECO:0007669"/>
    <property type="project" value="TreeGrafter"/>
</dbReference>
<feature type="compositionally biased region" description="Acidic residues" evidence="2">
    <location>
        <begin position="124"/>
        <end position="145"/>
    </location>
</feature>
<feature type="compositionally biased region" description="Acidic residues" evidence="2">
    <location>
        <begin position="103"/>
        <end position="117"/>
    </location>
</feature>
<name>A0A8D9EG32_9HEMI</name>
<sequence>MKAKKSSIREEIDSQFGIPQHQEDIDDFENPIADAVKNLISDDIQTLNSEDISDRFSSLRTRTFNDGSGAKGKSTSRNKLFKDYHNSLDRSKSSKKDESDLSMSEDNDEEEEGDENEDVRGSDDDSDNEGSMEAESELEEDDDEVNFSILGSEDDGDETLDDSEDDKEADDTLDNSDEDDDDEEVDQDFLYSKQSKSSEIEKGKAVQQQIALWDSFLECRIRLQKGIVAFNKLPSQEVMDKYSLGTELHKELSDAQESVSRLTETLISLHEKLCNQYEGVGQSESKKRKSTTSDKGGVKKRKLEEYDSFLNQMKDNFVSYQNDAIQKWNDKTKIASGKTGNSNFSAFDQSVLNQIEHILKDKARLVRRTQQRKSKYVRVGELGLDSKEDSEEALIKDEYDVETFDDDDFYHKILRDYIEKKTVDINDPQKLGKQWMELQKLRSKMKRKVDVKCTKGRKLRYGVHEKLVNFMAPVLSHQWNLESEIELFKSLFGKKK</sequence>
<feature type="compositionally biased region" description="Acidic residues" evidence="2">
    <location>
        <begin position="152"/>
        <end position="185"/>
    </location>
</feature>
<dbReference type="InterPro" id="IPR012617">
    <property type="entry name" value="AATF_C"/>
</dbReference>
<reference evidence="5" key="1">
    <citation type="submission" date="2021-05" db="EMBL/GenBank/DDBJ databases">
        <authorList>
            <person name="Alioto T."/>
            <person name="Alioto T."/>
            <person name="Gomez Garrido J."/>
        </authorList>
    </citation>
    <scope>NUCLEOTIDE SEQUENCE</scope>
</reference>
<feature type="region of interest" description="Disordered" evidence="2">
    <location>
        <begin position="60"/>
        <end position="185"/>
    </location>
</feature>
<dbReference type="AlphaFoldDB" id="A0A8D9EG32"/>
<feature type="domain" description="Apoptosis-antagonizing transcription factor C-terminal" evidence="3">
    <location>
        <begin position="410"/>
        <end position="492"/>
    </location>
</feature>
<evidence type="ECO:0000256" key="2">
    <source>
        <dbReference type="SAM" id="MobiDB-lite"/>
    </source>
</evidence>
<feature type="region of interest" description="Disordered" evidence="2">
    <location>
        <begin position="1"/>
        <end position="28"/>
    </location>
</feature>
<accession>A0A8D9EG32</accession>